<evidence type="ECO:0000256" key="2">
    <source>
        <dbReference type="ARBA" id="ARBA00022692"/>
    </source>
</evidence>
<organism evidence="8 9">
    <name type="scientific">Candidula unifasciata</name>
    <dbReference type="NCBI Taxonomy" id="100452"/>
    <lineage>
        <taxon>Eukaryota</taxon>
        <taxon>Metazoa</taxon>
        <taxon>Spiralia</taxon>
        <taxon>Lophotrochozoa</taxon>
        <taxon>Mollusca</taxon>
        <taxon>Gastropoda</taxon>
        <taxon>Heterobranchia</taxon>
        <taxon>Euthyneura</taxon>
        <taxon>Panpulmonata</taxon>
        <taxon>Eupulmonata</taxon>
        <taxon>Stylommatophora</taxon>
        <taxon>Helicina</taxon>
        <taxon>Helicoidea</taxon>
        <taxon>Geomitridae</taxon>
        <taxon>Candidula</taxon>
    </lineage>
</organism>
<feature type="non-terminal residue" evidence="8">
    <location>
        <position position="1"/>
    </location>
</feature>
<dbReference type="InterPro" id="IPR002126">
    <property type="entry name" value="Cadherin-like_dom"/>
</dbReference>
<protein>
    <recommendedName>
        <fullName evidence="7">Cadherin domain-containing protein</fullName>
    </recommendedName>
</protein>
<dbReference type="OrthoDB" id="6102010at2759"/>
<keyword evidence="3 6" id="KW-1133">Transmembrane helix</keyword>
<evidence type="ECO:0000256" key="6">
    <source>
        <dbReference type="SAM" id="Phobius"/>
    </source>
</evidence>
<keyword evidence="6" id="KW-0472">Membrane</keyword>
<dbReference type="EMBL" id="CAJHNH020001769">
    <property type="protein sequence ID" value="CAG5124363.1"/>
    <property type="molecule type" value="Genomic_DNA"/>
</dbReference>
<keyword evidence="9" id="KW-1185">Reference proteome</keyword>
<name>A0A8S3Z4C2_9EUPU</name>
<dbReference type="SUPFAM" id="SSF49313">
    <property type="entry name" value="Cadherin-like"/>
    <property type="match status" value="2"/>
</dbReference>
<evidence type="ECO:0000256" key="3">
    <source>
        <dbReference type="ARBA" id="ARBA00022989"/>
    </source>
</evidence>
<dbReference type="PANTHER" id="PTHR24028:SF262">
    <property type="entry name" value="CADHERIN-RELATED FAMILY MEMBER 3"/>
    <property type="match status" value="1"/>
</dbReference>
<accession>A0A8S3Z4C2</accession>
<comment type="caution">
    <text evidence="8">The sequence shown here is derived from an EMBL/GenBank/DDBJ whole genome shotgun (WGS) entry which is preliminary data.</text>
</comment>
<reference evidence="8" key="1">
    <citation type="submission" date="2021-04" db="EMBL/GenBank/DDBJ databases">
        <authorList>
            <consortium name="Molecular Ecology Group"/>
        </authorList>
    </citation>
    <scope>NUCLEOTIDE SEQUENCE</scope>
</reference>
<dbReference type="AlphaFoldDB" id="A0A8S3Z4C2"/>
<comment type="subcellular location">
    <subcellularLocation>
        <location evidence="1">Membrane</location>
        <topology evidence="1">Single-pass membrane protein</topology>
    </subcellularLocation>
</comment>
<evidence type="ECO:0000256" key="1">
    <source>
        <dbReference type="ARBA" id="ARBA00004167"/>
    </source>
</evidence>
<evidence type="ECO:0000256" key="5">
    <source>
        <dbReference type="PROSITE-ProRule" id="PRU00043"/>
    </source>
</evidence>
<dbReference type="Proteomes" id="UP000678393">
    <property type="component" value="Unassembled WGS sequence"/>
</dbReference>
<dbReference type="PROSITE" id="PS50268">
    <property type="entry name" value="CADHERIN_2"/>
    <property type="match status" value="2"/>
</dbReference>
<feature type="domain" description="Cadherin" evidence="7">
    <location>
        <begin position="288"/>
        <end position="395"/>
    </location>
</feature>
<evidence type="ECO:0000259" key="7">
    <source>
        <dbReference type="PROSITE" id="PS50268"/>
    </source>
</evidence>
<keyword evidence="2 6" id="KW-0812">Transmembrane</keyword>
<dbReference type="GO" id="GO:0005509">
    <property type="term" value="F:calcium ion binding"/>
    <property type="evidence" value="ECO:0007669"/>
    <property type="project" value="UniProtKB-UniRule"/>
</dbReference>
<keyword evidence="4" id="KW-0325">Glycoprotein</keyword>
<dbReference type="GO" id="GO:0007156">
    <property type="term" value="P:homophilic cell adhesion via plasma membrane adhesion molecules"/>
    <property type="evidence" value="ECO:0007669"/>
    <property type="project" value="InterPro"/>
</dbReference>
<sequence>VRCSESDPNKMCTCTVNSFNDPFETWWLPGDAGYFVYYDNSAQLVPGFSYTLRVDCRSNNEGIASTQMLTVEITKNQPPVIVNYNTDSVTVDGKATRQYDTVYTVRYSDQEKDTVTFTMTQTPDLGHFIIGLGDGIVRANTDMRSALADTYILNITADDSYNVVSNFLLTVSVVNRNTQPQLTNLPTTISIPKTAKKGDLIIDLLLVDPDQFVPQNPVCAPTDPTDQKKFIFDMAKSQIKVAYTGALEADTARNITVNCSWSDGYLMSDPSQVLTIDTSDVNRPPVWSSDNFFCSIDEGKAGGPSCSLGATVKDPEGNFFTVEIVTLNKERFFNYQPSSDLLKFTVDYDLDKGGYQQDVTAIMTATDSKGASSTATLKVHVNDLNDNTCQTDPELQFQLDDTDELQRLGAISGVDQDATQPNNEIHFEVGSADPSSATDHIMVTRNGEVFYTRLFSPSLEYAYLTLLVLCLDAGSPRQTSTSTVVVTYGTPPTTDASTTTATTTQKSIWDYEAFKAIFATLMALLGLGVILLLASLLACCCSGTGCRNCCYRPPPKPVMTKAAPNKQPAKPQSLPSIEYTPPVNRGWENLAWSSNDVIRPPGISRYHHYH</sequence>
<dbReference type="Gene3D" id="2.60.40.60">
    <property type="entry name" value="Cadherins"/>
    <property type="match status" value="2"/>
</dbReference>
<proteinExistence type="predicted"/>
<feature type="transmembrane region" description="Helical" evidence="6">
    <location>
        <begin position="516"/>
        <end position="538"/>
    </location>
</feature>
<evidence type="ECO:0000313" key="9">
    <source>
        <dbReference type="Proteomes" id="UP000678393"/>
    </source>
</evidence>
<gene>
    <name evidence="8" type="ORF">CUNI_LOCUS9921</name>
</gene>
<feature type="domain" description="Cadherin" evidence="7">
    <location>
        <begin position="65"/>
        <end position="182"/>
    </location>
</feature>
<evidence type="ECO:0000313" key="8">
    <source>
        <dbReference type="EMBL" id="CAG5124363.1"/>
    </source>
</evidence>
<dbReference type="GO" id="GO:0005886">
    <property type="term" value="C:plasma membrane"/>
    <property type="evidence" value="ECO:0007669"/>
    <property type="project" value="TreeGrafter"/>
</dbReference>
<dbReference type="InterPro" id="IPR050174">
    <property type="entry name" value="Protocadherin/Cadherin-CA"/>
</dbReference>
<dbReference type="InterPro" id="IPR015919">
    <property type="entry name" value="Cadherin-like_sf"/>
</dbReference>
<evidence type="ECO:0000256" key="4">
    <source>
        <dbReference type="ARBA" id="ARBA00023180"/>
    </source>
</evidence>
<keyword evidence="5" id="KW-0106">Calcium</keyword>
<dbReference type="PANTHER" id="PTHR24028">
    <property type="entry name" value="CADHERIN-87A"/>
    <property type="match status" value="1"/>
</dbReference>